<dbReference type="Proteomes" id="UP001151582">
    <property type="component" value="Unassembled WGS sequence"/>
</dbReference>
<feature type="compositionally biased region" description="Basic and acidic residues" evidence="1">
    <location>
        <begin position="58"/>
        <end position="67"/>
    </location>
</feature>
<feature type="region of interest" description="Disordered" evidence="1">
    <location>
        <begin position="36"/>
        <end position="119"/>
    </location>
</feature>
<keyword evidence="4" id="KW-1185">Reference proteome</keyword>
<evidence type="ECO:0000313" key="3">
    <source>
        <dbReference type="EMBL" id="KAJ1977313.1"/>
    </source>
</evidence>
<organism evidence="3 4">
    <name type="scientific">Dimargaris verticillata</name>
    <dbReference type="NCBI Taxonomy" id="2761393"/>
    <lineage>
        <taxon>Eukaryota</taxon>
        <taxon>Fungi</taxon>
        <taxon>Fungi incertae sedis</taxon>
        <taxon>Zoopagomycota</taxon>
        <taxon>Kickxellomycotina</taxon>
        <taxon>Dimargaritomycetes</taxon>
        <taxon>Dimargaritales</taxon>
        <taxon>Dimargaritaceae</taxon>
        <taxon>Dimargaris</taxon>
    </lineage>
</organism>
<gene>
    <name evidence="3" type="ORF">H4R34_003628</name>
</gene>
<protein>
    <submittedName>
        <fullName evidence="3">Uncharacterized protein</fullName>
    </submittedName>
</protein>
<reference evidence="3" key="1">
    <citation type="submission" date="2022-07" db="EMBL/GenBank/DDBJ databases">
        <title>Phylogenomic reconstructions and comparative analyses of Kickxellomycotina fungi.</title>
        <authorList>
            <person name="Reynolds N.K."/>
            <person name="Stajich J.E."/>
            <person name="Barry K."/>
            <person name="Grigoriev I.V."/>
            <person name="Crous P."/>
            <person name="Smith M.E."/>
        </authorList>
    </citation>
    <scope>NUCLEOTIDE SEQUENCE</scope>
    <source>
        <strain evidence="3">RSA 567</strain>
    </source>
</reference>
<comment type="caution">
    <text evidence="3">The sequence shown here is derived from an EMBL/GenBank/DDBJ whole genome shotgun (WGS) entry which is preliminary data.</text>
</comment>
<evidence type="ECO:0000256" key="1">
    <source>
        <dbReference type="SAM" id="MobiDB-lite"/>
    </source>
</evidence>
<feature type="compositionally biased region" description="Basic and acidic residues" evidence="1">
    <location>
        <begin position="79"/>
        <end position="94"/>
    </location>
</feature>
<feature type="chain" id="PRO_5040873330" evidence="2">
    <location>
        <begin position="20"/>
        <end position="143"/>
    </location>
</feature>
<accession>A0A9W8B753</accession>
<feature type="compositionally biased region" description="Polar residues" evidence="1">
    <location>
        <begin position="95"/>
        <end position="105"/>
    </location>
</feature>
<feature type="signal peptide" evidence="2">
    <location>
        <begin position="1"/>
        <end position="19"/>
    </location>
</feature>
<proteinExistence type="predicted"/>
<keyword evidence="2" id="KW-0732">Signal</keyword>
<dbReference type="AlphaFoldDB" id="A0A9W8B753"/>
<evidence type="ECO:0000256" key="2">
    <source>
        <dbReference type="SAM" id="SignalP"/>
    </source>
</evidence>
<sequence>MKVLMTFAILQATLPAWLALANTEATTHQLAHLERRTESELQSVGQAPGEEQIYRQSKPMDVEDVNPKDGSIARMQEAQPRDSDSSTSDDDSKQFRQNPNEQPLNRRQVKVPGEYDSLERRAPTFANQVAMHKLQVERNAALH</sequence>
<dbReference type="EMBL" id="JANBQB010000358">
    <property type="protein sequence ID" value="KAJ1977313.1"/>
    <property type="molecule type" value="Genomic_DNA"/>
</dbReference>
<evidence type="ECO:0000313" key="4">
    <source>
        <dbReference type="Proteomes" id="UP001151582"/>
    </source>
</evidence>
<name>A0A9W8B753_9FUNG</name>